<dbReference type="InterPro" id="IPR028082">
    <property type="entry name" value="Peripla_BP_I"/>
</dbReference>
<dbReference type="CDD" id="cd06339">
    <property type="entry name" value="PBP1_YraM_LppC_lipoprotein-like"/>
    <property type="match status" value="1"/>
</dbReference>
<dbReference type="AlphaFoldDB" id="A0A1L6JGX3"/>
<dbReference type="SUPFAM" id="SSF53822">
    <property type="entry name" value="Periplasmic binding protein-like I"/>
    <property type="match status" value="1"/>
</dbReference>
<dbReference type="Proteomes" id="UP000286681">
    <property type="component" value="Unassembled WGS sequence"/>
</dbReference>
<reference evidence="7 9" key="3">
    <citation type="submission" date="2018-07" db="EMBL/GenBank/DDBJ databases">
        <title>Genomic and Epidemiologic Investigation of an Indolent Hospital Outbreak.</title>
        <authorList>
            <person name="Johnson R.C."/>
            <person name="Deming C."/>
            <person name="Conlan S."/>
            <person name="Zellmer C.J."/>
            <person name="Michelin A.V."/>
            <person name="Lee-Lin S."/>
            <person name="Thomas P.J."/>
            <person name="Park M."/>
            <person name="Weingarten R.A."/>
            <person name="Less J."/>
            <person name="Dekker J.P."/>
            <person name="Frank K.M."/>
            <person name="Musser K.A."/>
            <person name="Mcquiston J.R."/>
            <person name="Henderson D.K."/>
            <person name="Lau A.F."/>
            <person name="Palmore T.N."/>
            <person name="Segre J.A."/>
        </authorList>
    </citation>
    <scope>NUCLEOTIDE SEQUENCE [LARGE SCALE GENOMIC DNA]</scope>
    <source>
        <strain evidence="7 9">SK-NIH.Env10_0317</strain>
    </source>
</reference>
<keyword evidence="2 4" id="KW-0732">Signal</keyword>
<dbReference type="GO" id="GO:0006865">
    <property type="term" value="P:amino acid transport"/>
    <property type="evidence" value="ECO:0007669"/>
    <property type="project" value="UniProtKB-KW"/>
</dbReference>
<dbReference type="EMBL" id="CP018820">
    <property type="protein sequence ID" value="APR55128.1"/>
    <property type="molecule type" value="Genomic_DNA"/>
</dbReference>
<evidence type="ECO:0000313" key="9">
    <source>
        <dbReference type="Proteomes" id="UP000286681"/>
    </source>
</evidence>
<evidence type="ECO:0000313" key="6">
    <source>
        <dbReference type="EMBL" id="APR55128.1"/>
    </source>
</evidence>
<proteinExistence type="inferred from homology"/>
<reference evidence="8" key="2">
    <citation type="submission" date="2016-12" db="EMBL/GenBank/DDBJ databases">
        <title>Whole genome sequencing of Sphingomonas sp. ABOJV.</title>
        <authorList>
            <person name="Conlan S."/>
            <person name="Thomas P.J."/>
            <person name="Mullikin J."/>
            <person name="Palmore T.N."/>
            <person name="Frank K.M."/>
            <person name="Segre J.A."/>
        </authorList>
    </citation>
    <scope>NUCLEOTIDE SEQUENCE [LARGE SCALE GENOMIC DNA]</scope>
    <source>
        <strain evidence="8">ABOJV</strain>
    </source>
</reference>
<evidence type="ECO:0000256" key="3">
    <source>
        <dbReference type="ARBA" id="ARBA00022970"/>
    </source>
</evidence>
<dbReference type="Gene3D" id="3.40.50.2300">
    <property type="match status" value="2"/>
</dbReference>
<accession>A0A1L6JGX3</accession>
<dbReference type="KEGG" id="skr:BRX40_16640"/>
<evidence type="ECO:0000313" key="7">
    <source>
        <dbReference type="EMBL" id="RSV06333.1"/>
    </source>
</evidence>
<name>A0A1L6JGX3_9SPHN</name>
<feature type="signal peptide" evidence="4">
    <location>
        <begin position="1"/>
        <end position="32"/>
    </location>
</feature>
<dbReference type="PANTHER" id="PTHR30483:SF6">
    <property type="entry name" value="PERIPLASMIC BINDING PROTEIN OF ABC TRANSPORTER FOR NATURAL AMINO ACIDS"/>
    <property type="match status" value="1"/>
</dbReference>
<dbReference type="PANTHER" id="PTHR30483">
    <property type="entry name" value="LEUCINE-SPECIFIC-BINDING PROTEIN"/>
    <property type="match status" value="1"/>
</dbReference>
<evidence type="ECO:0000313" key="8">
    <source>
        <dbReference type="Proteomes" id="UP000185161"/>
    </source>
</evidence>
<evidence type="ECO:0000256" key="2">
    <source>
        <dbReference type="ARBA" id="ARBA00022729"/>
    </source>
</evidence>
<dbReference type="EMBL" id="QQWO01000003">
    <property type="protein sequence ID" value="RSV06333.1"/>
    <property type="molecule type" value="Genomic_DNA"/>
</dbReference>
<dbReference type="Proteomes" id="UP000185161">
    <property type="component" value="Chromosome"/>
</dbReference>
<dbReference type="InterPro" id="IPR051010">
    <property type="entry name" value="BCAA_transport"/>
</dbReference>
<keyword evidence="3" id="KW-0029">Amino-acid transport</keyword>
<dbReference type="OrthoDB" id="7778937at2"/>
<evidence type="ECO:0000256" key="1">
    <source>
        <dbReference type="ARBA" id="ARBA00010062"/>
    </source>
</evidence>
<evidence type="ECO:0000259" key="5">
    <source>
        <dbReference type="Pfam" id="PF13458"/>
    </source>
</evidence>
<dbReference type="STRING" id="93064.BRX40_16640"/>
<sequence>MPIRTPAFHRRDVLKSGLLLPPALLASPSVLAVSVQDKKPKRDKRQVAMLLPLSGPRAALGLSMRQAALLADSGPEITAYDTGGTAAGAALAARNALKAKSAMILGPVTAEEMTAAAREVAGRVPVVAFSNNSVVRAPGSWVFGITPSQVTSAILRYARSRGIRNVVVIDDASPWSAAAALAAGKVQGEIGIDVRVLTVTEGQPLPVAGDAPDAVLLPGSGEAVLAAARNLKETGIQLLGTVQALDHRPAALEVLNGAWLASPDPAAFGRFAGEYRARHGGDPGALAALAYDAGGIVKVLRGKGEISEKALLAETSYPCVTGNARFRSDGSVARELAILLAGPQGYEPVAVSLGA</sequence>
<evidence type="ECO:0000256" key="4">
    <source>
        <dbReference type="SAM" id="SignalP"/>
    </source>
</evidence>
<dbReference type="InterPro" id="IPR028081">
    <property type="entry name" value="Leu-bd"/>
</dbReference>
<keyword evidence="8" id="KW-1185">Reference proteome</keyword>
<feature type="domain" description="Leucine-binding protein" evidence="5">
    <location>
        <begin position="46"/>
        <end position="312"/>
    </location>
</feature>
<organism evidence="6 8">
    <name type="scientific">Sphingomonas koreensis</name>
    <dbReference type="NCBI Taxonomy" id="93064"/>
    <lineage>
        <taxon>Bacteria</taxon>
        <taxon>Pseudomonadati</taxon>
        <taxon>Pseudomonadota</taxon>
        <taxon>Alphaproteobacteria</taxon>
        <taxon>Sphingomonadales</taxon>
        <taxon>Sphingomonadaceae</taxon>
        <taxon>Sphingomonas</taxon>
    </lineage>
</organism>
<feature type="chain" id="PRO_5041797998" description="Leucine-binding protein domain-containing protein" evidence="4">
    <location>
        <begin position="33"/>
        <end position="355"/>
    </location>
</feature>
<dbReference type="Pfam" id="PF13458">
    <property type="entry name" value="Peripla_BP_6"/>
    <property type="match status" value="1"/>
</dbReference>
<protein>
    <recommendedName>
        <fullName evidence="5">Leucine-binding protein domain-containing protein</fullName>
    </recommendedName>
</protein>
<keyword evidence="3" id="KW-0813">Transport</keyword>
<reference evidence="6" key="1">
    <citation type="submission" date="2016-12" db="EMBL/GenBank/DDBJ databases">
        <title>Whole genome sequencing of Sphingomonas koreensis.</title>
        <authorList>
            <person name="Conlan S."/>
            <person name="Thomas P.J."/>
            <person name="Mullikin J."/>
            <person name="Palmore T.N."/>
            <person name="Frank K.M."/>
            <person name="Segre J.A."/>
        </authorList>
    </citation>
    <scope>NUCLEOTIDE SEQUENCE</scope>
    <source>
        <strain evidence="6">ABOJV</strain>
    </source>
</reference>
<comment type="similarity">
    <text evidence="1">Belongs to the leucine-binding protein family.</text>
</comment>
<gene>
    <name evidence="6" type="ORF">BRX40_16640</name>
    <name evidence="7" type="ORF">CA257_04370</name>
</gene>